<reference evidence="2" key="1">
    <citation type="journal article" date="2023" name="Science">
        <title>Genome structures resolve the early diversification of teleost fishes.</title>
        <authorList>
            <person name="Parey E."/>
            <person name="Louis A."/>
            <person name="Montfort J."/>
            <person name="Bouchez O."/>
            <person name="Roques C."/>
            <person name="Iampietro C."/>
            <person name="Lluch J."/>
            <person name="Castinel A."/>
            <person name="Donnadieu C."/>
            <person name="Desvignes T."/>
            <person name="Floi Bucao C."/>
            <person name="Jouanno E."/>
            <person name="Wen M."/>
            <person name="Mejri S."/>
            <person name="Dirks R."/>
            <person name="Jansen H."/>
            <person name="Henkel C."/>
            <person name="Chen W.J."/>
            <person name="Zahm M."/>
            <person name="Cabau C."/>
            <person name="Klopp C."/>
            <person name="Thompson A.W."/>
            <person name="Robinson-Rechavi M."/>
            <person name="Braasch I."/>
            <person name="Lecointre G."/>
            <person name="Bobe J."/>
            <person name="Postlethwait J.H."/>
            <person name="Berthelot C."/>
            <person name="Roest Crollius H."/>
            <person name="Guiguen Y."/>
        </authorList>
    </citation>
    <scope>NUCLEOTIDE SEQUENCE</scope>
    <source>
        <strain evidence="2">WJC10195</strain>
    </source>
</reference>
<gene>
    <name evidence="2" type="ORF">SKAU_G00210510</name>
</gene>
<protein>
    <submittedName>
        <fullName evidence="2">Uncharacterized protein</fullName>
    </submittedName>
</protein>
<accession>A0A9Q1F8M4</accession>
<sequence length="138" mass="14632">MPTLISPPDCSGCFRLSQKVVELQEPEPPIVSSILEEDPWARLGAKPKARICSTLAPSEPWIVIWGDKNRGRNSSCTPPPGSIQLGNWLDVLGKLEQHLSTVSLEPMASPVLLPRSSRGPSTGSGNDAPGLAASSPRG</sequence>
<feature type="region of interest" description="Disordered" evidence="1">
    <location>
        <begin position="109"/>
        <end position="138"/>
    </location>
</feature>
<dbReference type="EMBL" id="JAINUF010000007">
    <property type="protein sequence ID" value="KAJ8353484.1"/>
    <property type="molecule type" value="Genomic_DNA"/>
</dbReference>
<comment type="caution">
    <text evidence="2">The sequence shown here is derived from an EMBL/GenBank/DDBJ whole genome shotgun (WGS) entry which is preliminary data.</text>
</comment>
<dbReference type="OrthoDB" id="8963990at2759"/>
<name>A0A9Q1F8M4_SYNKA</name>
<dbReference type="Proteomes" id="UP001152622">
    <property type="component" value="Chromosome 7"/>
</dbReference>
<dbReference type="AlphaFoldDB" id="A0A9Q1F8M4"/>
<proteinExistence type="predicted"/>
<evidence type="ECO:0000256" key="1">
    <source>
        <dbReference type="SAM" id="MobiDB-lite"/>
    </source>
</evidence>
<evidence type="ECO:0000313" key="3">
    <source>
        <dbReference type="Proteomes" id="UP001152622"/>
    </source>
</evidence>
<organism evidence="2 3">
    <name type="scientific">Synaphobranchus kaupii</name>
    <name type="common">Kaup's arrowtooth eel</name>
    <dbReference type="NCBI Taxonomy" id="118154"/>
    <lineage>
        <taxon>Eukaryota</taxon>
        <taxon>Metazoa</taxon>
        <taxon>Chordata</taxon>
        <taxon>Craniata</taxon>
        <taxon>Vertebrata</taxon>
        <taxon>Euteleostomi</taxon>
        <taxon>Actinopterygii</taxon>
        <taxon>Neopterygii</taxon>
        <taxon>Teleostei</taxon>
        <taxon>Anguilliformes</taxon>
        <taxon>Synaphobranchidae</taxon>
        <taxon>Synaphobranchus</taxon>
    </lineage>
</organism>
<keyword evidence="3" id="KW-1185">Reference proteome</keyword>
<feature type="compositionally biased region" description="Low complexity" evidence="1">
    <location>
        <begin position="114"/>
        <end position="125"/>
    </location>
</feature>
<evidence type="ECO:0000313" key="2">
    <source>
        <dbReference type="EMBL" id="KAJ8353484.1"/>
    </source>
</evidence>